<comment type="caution">
    <text evidence="3">The sequence shown here is derived from an EMBL/GenBank/DDBJ whole genome shotgun (WGS) entry which is preliminary data.</text>
</comment>
<evidence type="ECO:0000313" key="4">
    <source>
        <dbReference type="Proteomes" id="UP001596035"/>
    </source>
</evidence>
<reference evidence="4" key="1">
    <citation type="journal article" date="2019" name="Int. J. Syst. Evol. Microbiol.">
        <title>The Global Catalogue of Microorganisms (GCM) 10K type strain sequencing project: providing services to taxonomists for standard genome sequencing and annotation.</title>
        <authorList>
            <consortium name="The Broad Institute Genomics Platform"/>
            <consortium name="The Broad Institute Genome Sequencing Center for Infectious Disease"/>
            <person name="Wu L."/>
            <person name="Ma J."/>
        </authorList>
    </citation>
    <scope>NUCLEOTIDE SEQUENCE [LARGE SCALE GENOMIC DNA]</scope>
    <source>
        <strain evidence="4">CGMCC 4.7131</strain>
    </source>
</reference>
<dbReference type="EMBL" id="JBHSKN010000009">
    <property type="protein sequence ID" value="MFC5240303.1"/>
    <property type="molecule type" value="Genomic_DNA"/>
</dbReference>
<gene>
    <name evidence="3" type="ORF">ACFPWV_10365</name>
</gene>
<name>A0ABW0DT31_9ACTN</name>
<keyword evidence="4" id="KW-1185">Reference proteome</keyword>
<sequence>MVRWLEQNAPGSAAALAPPAGPKAISDAEERLGVKFPQEVWTWLLINDGVRIDDREYGKFPAEGGGFLPSSWHLLSVDQMVRVYEFRMGCEEREPTPDGDPDCVTWHRDWIPFAVEGDWLYGRFIDTRTGTLGRWSDGGVNRFDTHDSLAEFFHELADEMRTHGPGHVVDGVLTW</sequence>
<dbReference type="Gene3D" id="3.40.1580.10">
    <property type="entry name" value="SMI1/KNR4-like"/>
    <property type="match status" value="1"/>
</dbReference>
<feature type="domain" description="Knr4/Smi1-like" evidence="2">
    <location>
        <begin position="19"/>
        <end position="155"/>
    </location>
</feature>
<dbReference type="Proteomes" id="UP001596035">
    <property type="component" value="Unassembled WGS sequence"/>
</dbReference>
<dbReference type="SMART" id="SM00860">
    <property type="entry name" value="SMI1_KNR4"/>
    <property type="match status" value="1"/>
</dbReference>
<dbReference type="RefSeq" id="WP_382052567.1">
    <property type="nucleotide sequence ID" value="NZ_JBHSKN010000009.1"/>
</dbReference>
<protein>
    <submittedName>
        <fullName evidence="3">SMI1/KNR4 family protein</fullName>
    </submittedName>
</protein>
<evidence type="ECO:0000313" key="3">
    <source>
        <dbReference type="EMBL" id="MFC5240303.1"/>
    </source>
</evidence>
<dbReference type="SUPFAM" id="SSF160631">
    <property type="entry name" value="SMI1/KNR4-like"/>
    <property type="match status" value="1"/>
</dbReference>
<feature type="compositionally biased region" description="Low complexity" evidence="1">
    <location>
        <begin position="9"/>
        <end position="22"/>
    </location>
</feature>
<dbReference type="InterPro" id="IPR018958">
    <property type="entry name" value="Knr4/Smi1-like_dom"/>
</dbReference>
<feature type="region of interest" description="Disordered" evidence="1">
    <location>
        <begin position="1"/>
        <end position="22"/>
    </location>
</feature>
<evidence type="ECO:0000256" key="1">
    <source>
        <dbReference type="SAM" id="MobiDB-lite"/>
    </source>
</evidence>
<dbReference type="InterPro" id="IPR037883">
    <property type="entry name" value="Knr4/Smi1-like_sf"/>
</dbReference>
<organism evidence="3 4">
    <name type="scientific">Streptomyces atrovirens</name>
    <dbReference type="NCBI Taxonomy" id="285556"/>
    <lineage>
        <taxon>Bacteria</taxon>
        <taxon>Bacillati</taxon>
        <taxon>Actinomycetota</taxon>
        <taxon>Actinomycetes</taxon>
        <taxon>Kitasatosporales</taxon>
        <taxon>Streptomycetaceae</taxon>
        <taxon>Streptomyces</taxon>
    </lineage>
</organism>
<accession>A0ABW0DT31</accession>
<dbReference type="Pfam" id="PF09346">
    <property type="entry name" value="SMI1_KNR4"/>
    <property type="match status" value="1"/>
</dbReference>
<proteinExistence type="predicted"/>
<evidence type="ECO:0000259" key="2">
    <source>
        <dbReference type="SMART" id="SM00860"/>
    </source>
</evidence>